<dbReference type="Proteomes" id="UP000177682">
    <property type="component" value="Unassembled WGS sequence"/>
</dbReference>
<sequence length="69" mass="7868">MTILAFKKQPVIGLFFSDYFLFAFLIKYSSPAKIDIKPNNIAAKYTRSRKLSKLNMPITSDAIVKNIEP</sequence>
<proteinExistence type="predicted"/>
<organism evidence="1 2">
    <name type="scientific">Candidatus Doudnabacteria bacterium RIFCSPHIGHO2_12_FULL_48_16</name>
    <dbReference type="NCBI Taxonomy" id="1817838"/>
    <lineage>
        <taxon>Bacteria</taxon>
        <taxon>Candidatus Doudnaibacteriota</taxon>
    </lineage>
</organism>
<gene>
    <name evidence="1" type="ORF">A3E29_04615</name>
</gene>
<name>A0A1F5PKE9_9BACT</name>
<comment type="caution">
    <text evidence="1">The sequence shown here is derived from an EMBL/GenBank/DDBJ whole genome shotgun (WGS) entry which is preliminary data.</text>
</comment>
<evidence type="ECO:0000313" key="1">
    <source>
        <dbReference type="EMBL" id="OGE90339.1"/>
    </source>
</evidence>
<dbReference type="AlphaFoldDB" id="A0A1F5PKE9"/>
<protein>
    <submittedName>
        <fullName evidence="1">Uncharacterized protein</fullName>
    </submittedName>
</protein>
<evidence type="ECO:0000313" key="2">
    <source>
        <dbReference type="Proteomes" id="UP000177682"/>
    </source>
</evidence>
<reference evidence="1 2" key="1">
    <citation type="journal article" date="2016" name="Nat. Commun.">
        <title>Thousands of microbial genomes shed light on interconnected biogeochemical processes in an aquifer system.</title>
        <authorList>
            <person name="Anantharaman K."/>
            <person name="Brown C.T."/>
            <person name="Hug L.A."/>
            <person name="Sharon I."/>
            <person name="Castelle C.J."/>
            <person name="Probst A.J."/>
            <person name="Thomas B.C."/>
            <person name="Singh A."/>
            <person name="Wilkins M.J."/>
            <person name="Karaoz U."/>
            <person name="Brodie E.L."/>
            <person name="Williams K.H."/>
            <person name="Hubbard S.S."/>
            <person name="Banfield J.F."/>
        </authorList>
    </citation>
    <scope>NUCLEOTIDE SEQUENCE [LARGE SCALE GENOMIC DNA]</scope>
</reference>
<dbReference type="EMBL" id="MFEY01000007">
    <property type="protein sequence ID" value="OGE90339.1"/>
    <property type="molecule type" value="Genomic_DNA"/>
</dbReference>
<accession>A0A1F5PKE9</accession>